<proteinExistence type="inferred from homology"/>
<dbReference type="PANTHER" id="PTHR30576:SF0">
    <property type="entry name" value="UNDECAPRENYL-PHOSPHATE N-ACETYLGALACTOSAMINYL 1-PHOSPHATE TRANSFERASE-RELATED"/>
    <property type="match status" value="1"/>
</dbReference>
<comment type="caution">
    <text evidence="4">The sequence shown here is derived from an EMBL/GenBank/DDBJ whole genome shotgun (WGS) entry which is preliminary data.</text>
</comment>
<gene>
    <name evidence="4" type="ORF">A2569_01475</name>
</gene>
<feature type="transmembrane region" description="Helical" evidence="2">
    <location>
        <begin position="109"/>
        <end position="127"/>
    </location>
</feature>
<organism evidence="4 5">
    <name type="scientific">Candidatus Vogelbacteria bacterium RIFOXYD1_FULL_51_18</name>
    <dbReference type="NCBI Taxonomy" id="1802440"/>
    <lineage>
        <taxon>Bacteria</taxon>
        <taxon>Candidatus Vogeliibacteriota</taxon>
    </lineage>
</organism>
<dbReference type="InterPro" id="IPR003362">
    <property type="entry name" value="Bact_transf"/>
</dbReference>
<dbReference type="STRING" id="1802440.A2569_01475"/>
<sequence>MLVRFRREALLLFFGDIIAFGCALYLALFLRNLSAPGVEQMLEHSAPFSIIIAIWLLVFYIFDLYGKQTLVTRSRLSGEIARVQVVNSIIAVLFFYFIPFFIIAPKTILFINLIFSTALIYIWRRFLSELIPRGRHESVVILSETAEAEELKRELAQNAKYAVDVADPSALASPKAHKISWVILDLSDTEREGRLANFYELLLAGVRFIDIAEFYEEIFDRVPLSYVDERWFLKHITGSPKQIYDGIKRLIDIIVASIAWLITLPLLPLVSLSIKLDDGGPVFIDQTRVGKRGRVFTIRKFRSMRDGAVVTRVGRWLRKMRIDEIPQLASVIRGDLALIGPRPELPRYVELYRRDIPYYDARHMLAPGLSGWAQIYHENHPHFSPALEATRDKLSYDLYYLKNRSLWLDLKIVLKTFKILLLQKGT</sequence>
<dbReference type="AlphaFoldDB" id="A0A1G2QIK9"/>
<evidence type="ECO:0000313" key="4">
    <source>
        <dbReference type="EMBL" id="OHA60213.1"/>
    </source>
</evidence>
<evidence type="ECO:0000313" key="5">
    <source>
        <dbReference type="Proteomes" id="UP000177090"/>
    </source>
</evidence>
<evidence type="ECO:0000256" key="2">
    <source>
        <dbReference type="SAM" id="Phobius"/>
    </source>
</evidence>
<feature type="domain" description="Bacterial sugar transferase" evidence="3">
    <location>
        <begin position="248"/>
        <end position="421"/>
    </location>
</feature>
<feature type="transmembrane region" description="Helical" evidence="2">
    <location>
        <begin position="85"/>
        <end position="103"/>
    </location>
</feature>
<dbReference type="PANTHER" id="PTHR30576">
    <property type="entry name" value="COLANIC BIOSYNTHESIS UDP-GLUCOSE LIPID CARRIER TRANSFERASE"/>
    <property type="match status" value="1"/>
</dbReference>
<evidence type="ECO:0000256" key="1">
    <source>
        <dbReference type="ARBA" id="ARBA00006464"/>
    </source>
</evidence>
<reference evidence="4 5" key="1">
    <citation type="journal article" date="2016" name="Nat. Commun.">
        <title>Thousands of microbial genomes shed light on interconnected biogeochemical processes in an aquifer system.</title>
        <authorList>
            <person name="Anantharaman K."/>
            <person name="Brown C.T."/>
            <person name="Hug L.A."/>
            <person name="Sharon I."/>
            <person name="Castelle C.J."/>
            <person name="Probst A.J."/>
            <person name="Thomas B.C."/>
            <person name="Singh A."/>
            <person name="Wilkins M.J."/>
            <person name="Karaoz U."/>
            <person name="Brodie E.L."/>
            <person name="Williams K.H."/>
            <person name="Hubbard S.S."/>
            <person name="Banfield J.F."/>
        </authorList>
    </citation>
    <scope>NUCLEOTIDE SEQUENCE [LARGE SCALE GENOMIC DNA]</scope>
</reference>
<keyword evidence="2" id="KW-0812">Transmembrane</keyword>
<dbReference type="GO" id="GO:0016780">
    <property type="term" value="F:phosphotransferase activity, for other substituted phosphate groups"/>
    <property type="evidence" value="ECO:0007669"/>
    <property type="project" value="TreeGrafter"/>
</dbReference>
<comment type="similarity">
    <text evidence="1">Belongs to the bacterial sugar transferase family.</text>
</comment>
<evidence type="ECO:0000259" key="3">
    <source>
        <dbReference type="Pfam" id="PF02397"/>
    </source>
</evidence>
<keyword evidence="2" id="KW-0472">Membrane</keyword>
<feature type="transmembrane region" description="Helical" evidence="2">
    <location>
        <begin position="48"/>
        <end position="65"/>
    </location>
</feature>
<feature type="transmembrane region" description="Helical" evidence="2">
    <location>
        <begin position="9"/>
        <end position="28"/>
    </location>
</feature>
<dbReference type="EMBL" id="MHTL01000017">
    <property type="protein sequence ID" value="OHA60213.1"/>
    <property type="molecule type" value="Genomic_DNA"/>
</dbReference>
<protein>
    <recommendedName>
        <fullName evidence="3">Bacterial sugar transferase domain-containing protein</fullName>
    </recommendedName>
</protein>
<keyword evidence="2" id="KW-1133">Transmembrane helix</keyword>
<dbReference type="Pfam" id="PF02397">
    <property type="entry name" value="Bac_transf"/>
    <property type="match status" value="1"/>
</dbReference>
<feature type="transmembrane region" description="Helical" evidence="2">
    <location>
        <begin position="250"/>
        <end position="270"/>
    </location>
</feature>
<accession>A0A1G2QIK9</accession>
<dbReference type="Proteomes" id="UP000177090">
    <property type="component" value="Unassembled WGS sequence"/>
</dbReference>
<name>A0A1G2QIK9_9BACT</name>